<evidence type="ECO:0000256" key="2">
    <source>
        <dbReference type="SAM" id="Phobius"/>
    </source>
</evidence>
<evidence type="ECO:0000256" key="1">
    <source>
        <dbReference type="ARBA" id="ARBA00005801"/>
    </source>
</evidence>
<organism evidence="4 5">
    <name type="scientific">Gracilibacillus ureilyticus</name>
    <dbReference type="NCBI Taxonomy" id="531814"/>
    <lineage>
        <taxon>Bacteria</taxon>
        <taxon>Bacillati</taxon>
        <taxon>Bacillota</taxon>
        <taxon>Bacilli</taxon>
        <taxon>Bacillales</taxon>
        <taxon>Bacillaceae</taxon>
        <taxon>Gracilibacillus</taxon>
    </lineage>
</organism>
<evidence type="ECO:0000259" key="3">
    <source>
        <dbReference type="Pfam" id="PF01478"/>
    </source>
</evidence>
<name>A0A1H9V5P6_9BACI</name>
<dbReference type="AlphaFoldDB" id="A0A1H9V5P6"/>
<feature type="transmembrane region" description="Helical" evidence="2">
    <location>
        <begin position="52"/>
        <end position="74"/>
    </location>
</feature>
<feature type="transmembrane region" description="Helical" evidence="2">
    <location>
        <begin position="28"/>
        <end position="45"/>
    </location>
</feature>
<dbReference type="Gene3D" id="1.20.120.1220">
    <property type="match status" value="1"/>
</dbReference>
<gene>
    <name evidence="4" type="ORF">SAMN04487944_12145</name>
</gene>
<dbReference type="OrthoDB" id="5508079at2"/>
<dbReference type="PANTHER" id="PTHR30487:SF0">
    <property type="entry name" value="PREPILIN LEADER PEPTIDASE_N-METHYLTRANSFERASE-RELATED"/>
    <property type="match status" value="1"/>
</dbReference>
<evidence type="ECO:0000313" key="4">
    <source>
        <dbReference type="EMBL" id="SES16593.1"/>
    </source>
</evidence>
<evidence type="ECO:0000313" key="5">
    <source>
        <dbReference type="Proteomes" id="UP000199687"/>
    </source>
</evidence>
<dbReference type="InterPro" id="IPR000045">
    <property type="entry name" value="Prepilin_IV_endopep_pep"/>
</dbReference>
<dbReference type="InterPro" id="IPR050882">
    <property type="entry name" value="Prepilin_peptidase/N-MTase"/>
</dbReference>
<protein>
    <submittedName>
        <fullName evidence="4">Prepilin peptidase CpaA</fullName>
    </submittedName>
</protein>
<proteinExistence type="inferred from homology"/>
<sequence length="161" mass="17739">MIDVFLLIILAICVITDLRSRKIYNKVVFPALLITFFYQFVTGGWESLSHSFIGFLIGFSLLLIPYFLGGIGAGDVKLLGLIGAMKGGMFVFQSFIYIALIGAVIALFVLFIRRDFWKSIYNYTVYKQRIKSGVLTGAYPYGIAIAGGVAVQIVMQGGTLL</sequence>
<reference evidence="4 5" key="1">
    <citation type="submission" date="2016-10" db="EMBL/GenBank/DDBJ databases">
        <authorList>
            <person name="de Groot N.N."/>
        </authorList>
    </citation>
    <scope>NUCLEOTIDE SEQUENCE [LARGE SCALE GENOMIC DNA]</scope>
    <source>
        <strain evidence="4 5">CGMCC 1.7727</strain>
    </source>
</reference>
<dbReference type="Pfam" id="PF01478">
    <property type="entry name" value="Peptidase_A24"/>
    <property type="match status" value="1"/>
</dbReference>
<keyword evidence="5" id="KW-1185">Reference proteome</keyword>
<feature type="transmembrane region" description="Helical" evidence="2">
    <location>
        <begin position="94"/>
        <end position="112"/>
    </location>
</feature>
<accession>A0A1H9V5P6</accession>
<dbReference type="Proteomes" id="UP000199687">
    <property type="component" value="Unassembled WGS sequence"/>
</dbReference>
<dbReference type="PANTHER" id="PTHR30487">
    <property type="entry name" value="TYPE 4 PREPILIN-LIKE PROTEINS LEADER PEPTIDE-PROCESSING ENZYME"/>
    <property type="match status" value="1"/>
</dbReference>
<dbReference type="EMBL" id="FOGL01000021">
    <property type="protein sequence ID" value="SES16593.1"/>
    <property type="molecule type" value="Genomic_DNA"/>
</dbReference>
<dbReference type="STRING" id="531814.SAMN04487944_12145"/>
<dbReference type="GO" id="GO:0005886">
    <property type="term" value="C:plasma membrane"/>
    <property type="evidence" value="ECO:0007669"/>
    <property type="project" value="TreeGrafter"/>
</dbReference>
<feature type="transmembrane region" description="Helical" evidence="2">
    <location>
        <begin position="133"/>
        <end position="155"/>
    </location>
</feature>
<dbReference type="GO" id="GO:0004190">
    <property type="term" value="F:aspartic-type endopeptidase activity"/>
    <property type="evidence" value="ECO:0007669"/>
    <property type="project" value="InterPro"/>
</dbReference>
<keyword evidence="2" id="KW-0472">Membrane</keyword>
<feature type="domain" description="Prepilin type IV endopeptidase peptidase" evidence="3">
    <location>
        <begin position="5"/>
        <end position="107"/>
    </location>
</feature>
<comment type="similarity">
    <text evidence="1">Belongs to the peptidase A24 family.</text>
</comment>
<keyword evidence="2" id="KW-1133">Transmembrane helix</keyword>
<keyword evidence="2" id="KW-0812">Transmembrane</keyword>
<dbReference type="GO" id="GO:0006465">
    <property type="term" value="P:signal peptide processing"/>
    <property type="evidence" value="ECO:0007669"/>
    <property type="project" value="TreeGrafter"/>
</dbReference>